<feature type="transmembrane region" description="Helical" evidence="9">
    <location>
        <begin position="51"/>
        <end position="76"/>
    </location>
</feature>
<dbReference type="RefSeq" id="XP_002550967.1">
    <property type="nucleotide sequence ID" value="XM_002550921.1"/>
</dbReference>
<dbReference type="Proteomes" id="UP000002037">
    <property type="component" value="Unassembled WGS sequence"/>
</dbReference>
<comment type="similarity">
    <text evidence="2">Belongs to the SKN1/KRE6 family.</text>
</comment>
<proteinExistence type="inferred from homology"/>
<dbReference type="HOGENOM" id="CLU_010811_4_3_1"/>
<accession>C5MGR1</accession>
<dbReference type="GO" id="GO:0031505">
    <property type="term" value="P:fungal-type cell wall organization"/>
    <property type="evidence" value="ECO:0007669"/>
    <property type="project" value="TreeGrafter"/>
</dbReference>
<dbReference type="SUPFAM" id="SSF49899">
    <property type="entry name" value="Concanavalin A-like lectins/glucanases"/>
    <property type="match status" value="1"/>
</dbReference>
<evidence type="ECO:0000256" key="1">
    <source>
        <dbReference type="ARBA" id="ARBA00004606"/>
    </source>
</evidence>
<dbReference type="OrthoDB" id="412647at2759"/>
<dbReference type="GO" id="GO:0005886">
    <property type="term" value="C:plasma membrane"/>
    <property type="evidence" value="ECO:0007669"/>
    <property type="project" value="TreeGrafter"/>
</dbReference>
<keyword evidence="3 9" id="KW-0812">Transmembrane</keyword>
<evidence type="ECO:0000256" key="3">
    <source>
        <dbReference type="ARBA" id="ARBA00022692"/>
    </source>
</evidence>
<evidence type="ECO:0000256" key="8">
    <source>
        <dbReference type="ARBA" id="ARBA00023316"/>
    </source>
</evidence>
<dbReference type="eggNOG" id="ENOG502QR13">
    <property type="taxonomic scope" value="Eukaryota"/>
</dbReference>
<dbReference type="InterPro" id="IPR013320">
    <property type="entry name" value="ConA-like_dom_sf"/>
</dbReference>
<dbReference type="GO" id="GO:0005789">
    <property type="term" value="C:endoplasmic reticulum membrane"/>
    <property type="evidence" value="ECO:0007669"/>
    <property type="project" value="TreeGrafter"/>
</dbReference>
<dbReference type="Pfam" id="PF03935">
    <property type="entry name" value="SKN1_KRE6_Sbg1"/>
    <property type="match status" value="1"/>
</dbReference>
<keyword evidence="7" id="KW-0325">Glycoprotein</keyword>
<dbReference type="STRING" id="294747.C5MGR1"/>
<dbReference type="EMBL" id="GG692402">
    <property type="protein sequence ID" value="EER30813.1"/>
    <property type="molecule type" value="Genomic_DNA"/>
</dbReference>
<dbReference type="GO" id="GO:0006078">
    <property type="term" value="P:(1-&gt;6)-beta-D-glucan biosynthetic process"/>
    <property type="evidence" value="ECO:0007669"/>
    <property type="project" value="TreeGrafter"/>
</dbReference>
<keyword evidence="6 9" id="KW-0472">Membrane</keyword>
<evidence type="ECO:0000256" key="7">
    <source>
        <dbReference type="ARBA" id="ARBA00023180"/>
    </source>
</evidence>
<feature type="domain" description="GH16" evidence="10">
    <location>
        <begin position="87"/>
        <end position="451"/>
    </location>
</feature>
<evidence type="ECO:0000259" key="10">
    <source>
        <dbReference type="PROSITE" id="PS51762"/>
    </source>
</evidence>
<dbReference type="GeneID" id="8299586"/>
<dbReference type="VEuPathDB" id="FungiDB:CTRG_05265"/>
<evidence type="ECO:0000313" key="12">
    <source>
        <dbReference type="Proteomes" id="UP000002037"/>
    </source>
</evidence>
<dbReference type="GO" id="GO:0015926">
    <property type="term" value="F:glucosidase activity"/>
    <property type="evidence" value="ECO:0007669"/>
    <property type="project" value="TreeGrafter"/>
</dbReference>
<evidence type="ECO:0000256" key="9">
    <source>
        <dbReference type="SAM" id="Phobius"/>
    </source>
</evidence>
<comment type="subcellular location">
    <subcellularLocation>
        <location evidence="1">Membrane</location>
        <topology evidence="1">Single-pass type II membrane protein</topology>
    </subcellularLocation>
</comment>
<protein>
    <recommendedName>
        <fullName evidence="10">GH16 domain-containing protein</fullName>
    </recommendedName>
</protein>
<name>C5MGR1_CANTT</name>
<evidence type="ECO:0000256" key="6">
    <source>
        <dbReference type="ARBA" id="ARBA00023136"/>
    </source>
</evidence>
<dbReference type="PROSITE" id="PS51762">
    <property type="entry name" value="GH16_2"/>
    <property type="match status" value="1"/>
</dbReference>
<keyword evidence="5 9" id="KW-1133">Transmembrane helix</keyword>
<dbReference type="KEGG" id="ctp:CTRG_05265"/>
<keyword evidence="8" id="KW-0961">Cell wall biogenesis/degradation</keyword>
<dbReference type="InterPro" id="IPR000757">
    <property type="entry name" value="Beta-glucanase-like"/>
</dbReference>
<reference evidence="11 12" key="1">
    <citation type="journal article" date="2009" name="Nature">
        <title>Evolution of pathogenicity and sexual reproduction in eight Candida genomes.</title>
        <authorList>
            <person name="Butler G."/>
            <person name="Rasmussen M.D."/>
            <person name="Lin M.F."/>
            <person name="Santos M.A."/>
            <person name="Sakthikumar S."/>
            <person name="Munro C.A."/>
            <person name="Rheinbay E."/>
            <person name="Grabherr M."/>
            <person name="Forche A."/>
            <person name="Reedy J.L."/>
            <person name="Agrafioti I."/>
            <person name="Arnaud M.B."/>
            <person name="Bates S."/>
            <person name="Brown A.J."/>
            <person name="Brunke S."/>
            <person name="Costanzo M.C."/>
            <person name="Fitzpatrick D.A."/>
            <person name="de Groot P.W."/>
            <person name="Harris D."/>
            <person name="Hoyer L.L."/>
            <person name="Hube B."/>
            <person name="Klis F.M."/>
            <person name="Kodira C."/>
            <person name="Lennard N."/>
            <person name="Logue M.E."/>
            <person name="Martin R."/>
            <person name="Neiman A.M."/>
            <person name="Nikolaou E."/>
            <person name="Quail M.A."/>
            <person name="Quinn J."/>
            <person name="Santos M.C."/>
            <person name="Schmitzberger F.F."/>
            <person name="Sherlock G."/>
            <person name="Shah P."/>
            <person name="Silverstein K.A."/>
            <person name="Skrzypek M.S."/>
            <person name="Soll D."/>
            <person name="Staggs R."/>
            <person name="Stansfield I."/>
            <person name="Stumpf M.P."/>
            <person name="Sudbery P.E."/>
            <person name="Srikantha T."/>
            <person name="Zeng Q."/>
            <person name="Berman J."/>
            <person name="Berriman M."/>
            <person name="Heitman J."/>
            <person name="Gow N.A."/>
            <person name="Lorenz M.C."/>
            <person name="Birren B.W."/>
            <person name="Kellis M."/>
            <person name="Cuomo C.A."/>
        </authorList>
    </citation>
    <scope>NUCLEOTIDE SEQUENCE [LARGE SCALE GENOMIC DNA]</scope>
    <source>
        <strain evidence="12">ATCC MYA-3404 / T1</strain>
    </source>
</reference>
<keyword evidence="12" id="KW-1185">Reference proteome</keyword>
<sequence length="500" mass="57513">MSSTASSSYLTSKRFNYLDNPFYYIDKELEDNVEPKNQTKPKIDIKKSFRFIIAIVVILLIFILAIIFAIMSSFIINNPIRNGDKIEKLTNITYPQLKAIRTSLIDPDTPKNVTNFQDNWTLVFSDEFEIDGRTFHEGDDQFFTAVDIYYSATHDLEYYLPQMVTTTEGNLEITFDKFNYSGLEYVSGMIQSWNKLCFNKQARVEIKAKLPFDIKHGLWPAAWSLGNLARPGFLATTDGTWPYTYDECDSGILPNQSTLNEGMSYLPGQKLSKCTCLGEDHPSPGIGRGAPEIDIIEGLYHYDKFWGVQTLQVAPFDEWWRPDYDYVGIENTNITIIREDIGTVYQESISLGTQLNTSEFHIFTMEYKSSLNDIDSYITFAIDGITTFSINGSALHPNDYIGWRQITKEPMSLVFNMGLSYMWNQDLNTDELQLPSKFLIDYIRIYQPKDAIEMTCDPKDYPTDDYIRNHKNAYENSNLTSWKSAGYSFPKNLLLNQCKV</sequence>
<evidence type="ECO:0000256" key="2">
    <source>
        <dbReference type="ARBA" id="ARBA00010962"/>
    </source>
</evidence>
<organism evidence="11 12">
    <name type="scientific">Candida tropicalis (strain ATCC MYA-3404 / T1)</name>
    <name type="common">Yeast</name>
    <dbReference type="NCBI Taxonomy" id="294747"/>
    <lineage>
        <taxon>Eukaryota</taxon>
        <taxon>Fungi</taxon>
        <taxon>Dikarya</taxon>
        <taxon>Ascomycota</taxon>
        <taxon>Saccharomycotina</taxon>
        <taxon>Pichiomycetes</taxon>
        <taxon>Debaryomycetaceae</taxon>
        <taxon>Candida/Lodderomyces clade</taxon>
        <taxon>Candida</taxon>
    </lineage>
</organism>
<dbReference type="AlphaFoldDB" id="C5MGR1"/>
<dbReference type="Gene3D" id="2.60.120.200">
    <property type="match status" value="1"/>
</dbReference>
<dbReference type="PANTHER" id="PTHR31361:SF1">
    <property type="entry name" value="BETA-GLUCAN SYNTHESIS-ASSOCIATED PROTEIN KRE6-RELATED"/>
    <property type="match status" value="1"/>
</dbReference>
<evidence type="ECO:0000256" key="5">
    <source>
        <dbReference type="ARBA" id="ARBA00022989"/>
    </source>
</evidence>
<keyword evidence="4" id="KW-0735">Signal-anchor</keyword>
<dbReference type="InterPro" id="IPR005629">
    <property type="entry name" value="Skn1/Kre6/Sbg1"/>
</dbReference>
<dbReference type="PANTHER" id="PTHR31361">
    <property type="entry name" value="BETA-GLUCAN SYNTHESIS-ASSOCIATED PROTEIN KRE6-RELATED"/>
    <property type="match status" value="1"/>
</dbReference>
<evidence type="ECO:0000256" key="4">
    <source>
        <dbReference type="ARBA" id="ARBA00022968"/>
    </source>
</evidence>
<evidence type="ECO:0000313" key="11">
    <source>
        <dbReference type="EMBL" id="EER30813.1"/>
    </source>
</evidence>
<gene>
    <name evidence="11" type="ORF">CTRG_05265</name>
</gene>